<evidence type="ECO:0000313" key="2">
    <source>
        <dbReference type="Proteomes" id="UP000199580"/>
    </source>
</evidence>
<dbReference type="STRING" id="1128970.SAMN04487935_3347"/>
<accession>A0A1G9BUE3</accession>
<dbReference type="EMBL" id="FNEZ01000006">
    <property type="protein sequence ID" value="SDK42774.1"/>
    <property type="molecule type" value="Genomic_DNA"/>
</dbReference>
<evidence type="ECO:0008006" key="3">
    <source>
        <dbReference type="Google" id="ProtNLM"/>
    </source>
</evidence>
<dbReference type="Proteomes" id="UP000199580">
    <property type="component" value="Unassembled WGS sequence"/>
</dbReference>
<reference evidence="1 2" key="1">
    <citation type="submission" date="2016-10" db="EMBL/GenBank/DDBJ databases">
        <authorList>
            <person name="de Groot N.N."/>
        </authorList>
    </citation>
    <scope>NUCLEOTIDE SEQUENCE [LARGE SCALE GENOMIC DNA]</scope>
    <source>
        <strain evidence="1 2">CGMCC 1.10076</strain>
    </source>
</reference>
<name>A0A1G9BUE3_9FLAO</name>
<dbReference type="RefSeq" id="WP_091398116.1">
    <property type="nucleotide sequence ID" value="NZ_BKAI01000012.1"/>
</dbReference>
<protein>
    <recommendedName>
        <fullName evidence="3">Gp37 protein</fullName>
    </recommendedName>
</protein>
<organism evidence="1 2">
    <name type="scientific">Flavobacterium noncentrifugens</name>
    <dbReference type="NCBI Taxonomy" id="1128970"/>
    <lineage>
        <taxon>Bacteria</taxon>
        <taxon>Pseudomonadati</taxon>
        <taxon>Bacteroidota</taxon>
        <taxon>Flavobacteriia</taxon>
        <taxon>Flavobacteriales</taxon>
        <taxon>Flavobacteriaceae</taxon>
        <taxon>Flavobacterium</taxon>
    </lineage>
</organism>
<dbReference type="OrthoDB" id="881421at2"/>
<gene>
    <name evidence="1" type="ORF">SAMN04487935_3347</name>
</gene>
<keyword evidence="2" id="KW-1185">Reference proteome</keyword>
<proteinExistence type="predicted"/>
<evidence type="ECO:0000313" key="1">
    <source>
        <dbReference type="EMBL" id="SDK42774.1"/>
    </source>
</evidence>
<sequence>MKQSIEEQILEKTINHLTHHTTAQYIDEDWGQLSDYGQNPPVKWFCILIDISAANYSDIGRDRKECPANRQQGTGIFTFTIADLKLTNSSAKAPALQKEKSRSIHAYKEMVHEALQGFAPTETTGGFVRTGMRKIKRDDGIQQYQITYTLGLNNV</sequence>
<dbReference type="AlphaFoldDB" id="A0A1G9BUE3"/>